<dbReference type="InterPro" id="IPR037353">
    <property type="entry name" value="ASH2"/>
</dbReference>
<evidence type="ECO:0000256" key="5">
    <source>
        <dbReference type="ARBA" id="ARBA00023242"/>
    </source>
</evidence>
<dbReference type="InterPro" id="IPR019786">
    <property type="entry name" value="Zinc_finger_PHD-type_CS"/>
</dbReference>
<comment type="subcellular location">
    <subcellularLocation>
        <location evidence="1">Nucleus</location>
    </subcellularLocation>
</comment>
<dbReference type="Gene3D" id="2.60.120.920">
    <property type="match status" value="1"/>
</dbReference>
<dbReference type="InterPro" id="IPR003877">
    <property type="entry name" value="SPRY_dom"/>
</dbReference>
<comment type="caution">
    <text evidence="9">The sequence shown here is derived from an EMBL/GenBank/DDBJ whole genome shotgun (WGS) entry which is preliminary data.</text>
</comment>
<dbReference type="GO" id="GO:0045814">
    <property type="term" value="P:negative regulation of gene expression, epigenetic"/>
    <property type="evidence" value="ECO:0007669"/>
    <property type="project" value="EnsemblFungi"/>
</dbReference>
<evidence type="ECO:0000259" key="8">
    <source>
        <dbReference type="PROSITE" id="PS50188"/>
    </source>
</evidence>
<dbReference type="InterPro" id="IPR013320">
    <property type="entry name" value="ConA-like_dom_sf"/>
</dbReference>
<dbReference type="InterPro" id="IPR001965">
    <property type="entry name" value="Znf_PHD"/>
</dbReference>
<dbReference type="OrthoDB" id="21243at2759"/>
<evidence type="ECO:0000256" key="6">
    <source>
        <dbReference type="ARBA" id="ARBA00038149"/>
    </source>
</evidence>
<evidence type="ECO:0000256" key="2">
    <source>
        <dbReference type="ARBA" id="ARBA00022723"/>
    </source>
</evidence>
<name>A0A1C7NF00_9FUNG</name>
<dbReference type="GO" id="GO:0048189">
    <property type="term" value="C:Lid2 complex"/>
    <property type="evidence" value="ECO:0007669"/>
    <property type="project" value="EnsemblFungi"/>
</dbReference>
<dbReference type="PROSITE" id="PS01359">
    <property type="entry name" value="ZF_PHD_1"/>
    <property type="match status" value="1"/>
</dbReference>
<dbReference type="PANTHER" id="PTHR10598:SF0">
    <property type="entry name" value="SET1_ASH2 HISTONE METHYLTRANSFERASE COMPLEX SUBUNIT ASH2"/>
    <property type="match status" value="1"/>
</dbReference>
<feature type="region of interest" description="Disordered" evidence="7">
    <location>
        <begin position="545"/>
        <end position="575"/>
    </location>
</feature>
<dbReference type="PROSITE" id="PS50188">
    <property type="entry name" value="B302_SPRY"/>
    <property type="match status" value="1"/>
</dbReference>
<dbReference type="CDD" id="cd12872">
    <property type="entry name" value="SPRY_Ash2"/>
    <property type="match status" value="1"/>
</dbReference>
<evidence type="ECO:0000256" key="4">
    <source>
        <dbReference type="ARBA" id="ARBA00022833"/>
    </source>
</evidence>
<evidence type="ECO:0000313" key="9">
    <source>
        <dbReference type="EMBL" id="OBZ87136.1"/>
    </source>
</evidence>
<accession>A0A1C7NF00</accession>
<dbReference type="GO" id="GO:0048188">
    <property type="term" value="C:Set1C/COMPASS complex"/>
    <property type="evidence" value="ECO:0007669"/>
    <property type="project" value="EnsemblFungi"/>
</dbReference>
<dbReference type="Proteomes" id="UP000093000">
    <property type="component" value="Unassembled WGS sequence"/>
</dbReference>
<dbReference type="FunCoup" id="A0A1C7NF00">
    <property type="interactions" value="499"/>
</dbReference>
<dbReference type="EMBL" id="LUGH01000243">
    <property type="protein sequence ID" value="OBZ87136.1"/>
    <property type="molecule type" value="Genomic_DNA"/>
</dbReference>
<dbReference type="Pfam" id="PF21198">
    <property type="entry name" value="ASH2L-like_WH"/>
    <property type="match status" value="1"/>
</dbReference>
<proteinExistence type="inferred from homology"/>
<dbReference type="SMART" id="SM00449">
    <property type="entry name" value="SPRY"/>
    <property type="match status" value="1"/>
</dbReference>
<dbReference type="SMART" id="SM00249">
    <property type="entry name" value="PHD"/>
    <property type="match status" value="1"/>
</dbReference>
<dbReference type="Pfam" id="PF00622">
    <property type="entry name" value="SPRY"/>
    <property type="match status" value="1"/>
</dbReference>
<feature type="domain" description="B30.2/SPRY" evidence="8">
    <location>
        <begin position="290"/>
        <end position="497"/>
    </location>
</feature>
<keyword evidence="2" id="KW-0479">Metal-binding</keyword>
<organism evidence="9 10">
    <name type="scientific">Choanephora cucurbitarum</name>
    <dbReference type="NCBI Taxonomy" id="101091"/>
    <lineage>
        <taxon>Eukaryota</taxon>
        <taxon>Fungi</taxon>
        <taxon>Fungi incertae sedis</taxon>
        <taxon>Mucoromycota</taxon>
        <taxon>Mucoromycotina</taxon>
        <taxon>Mucoromycetes</taxon>
        <taxon>Mucorales</taxon>
        <taxon>Mucorineae</taxon>
        <taxon>Choanephoraceae</taxon>
        <taxon>Choanephoroideae</taxon>
        <taxon>Choanephora</taxon>
    </lineage>
</organism>
<dbReference type="SUPFAM" id="SSF57903">
    <property type="entry name" value="FYVE/PHD zinc finger"/>
    <property type="match status" value="1"/>
</dbReference>
<dbReference type="AlphaFoldDB" id="A0A1C7NF00"/>
<dbReference type="InParanoid" id="A0A1C7NF00"/>
<evidence type="ECO:0000256" key="3">
    <source>
        <dbReference type="ARBA" id="ARBA00022771"/>
    </source>
</evidence>
<keyword evidence="4" id="KW-0862">Zinc</keyword>
<keyword evidence="3" id="KW-0863">Zinc-finger</keyword>
<dbReference type="SUPFAM" id="SSF49899">
    <property type="entry name" value="Concanavalin A-like lectins/glucanases"/>
    <property type="match status" value="1"/>
</dbReference>
<dbReference type="InterPro" id="IPR043136">
    <property type="entry name" value="B30.2/SPRY_sf"/>
</dbReference>
<keyword evidence="5" id="KW-0539">Nucleus</keyword>
<protein>
    <submittedName>
        <fullName evidence="9">Set1 complex component ash2</fullName>
    </submittedName>
</protein>
<dbReference type="InterPro" id="IPR011011">
    <property type="entry name" value="Znf_FYVE_PHD"/>
</dbReference>
<dbReference type="GO" id="GO:0000976">
    <property type="term" value="F:transcription cis-regulatory region binding"/>
    <property type="evidence" value="ECO:0007669"/>
    <property type="project" value="TreeGrafter"/>
</dbReference>
<reference evidence="9 10" key="1">
    <citation type="submission" date="2016-03" db="EMBL/GenBank/DDBJ databases">
        <title>Choanephora cucurbitarum.</title>
        <authorList>
            <person name="Min B."/>
            <person name="Park H."/>
            <person name="Park J.-H."/>
            <person name="Shin H.-D."/>
            <person name="Choi I.-G."/>
        </authorList>
    </citation>
    <scope>NUCLEOTIDE SEQUENCE [LARGE SCALE GENOMIC DNA]</scope>
    <source>
        <strain evidence="9 10">KUS-F28377</strain>
    </source>
</reference>
<dbReference type="PANTHER" id="PTHR10598">
    <property type="entry name" value="SET1/ASH2 HISTONE METHYLTRANSFERASE COMPLEX SUBUNIT ASH2"/>
    <property type="match status" value="1"/>
</dbReference>
<dbReference type="GO" id="GO:0008270">
    <property type="term" value="F:zinc ion binding"/>
    <property type="evidence" value="ECO:0007669"/>
    <property type="project" value="UniProtKB-KW"/>
</dbReference>
<dbReference type="InterPro" id="IPR001870">
    <property type="entry name" value="B30.2/SPRY"/>
</dbReference>
<sequence>MSELVWNETHTINTHHSYCYCGKDRSLLEIALQCRRCRNWFHAECTTIINPPDILFATNYIFVCRNCTESQEETYERTTAGWKDICSTTIANLILEKILCKIGTYNEAIFESKNAALMREWHPEQHYFNKKQIIPYVDKHWNSLCTERARTTTWWATLGSCLYSSKDAFVALDEKQRSAASDFQLSDTNLWHVRPTFQHGSKAPSTTTTANAAATFDTRITKESSHKRKEQELNGLDDIKRRSATPPTPSPPRSSSPVPFTPNTVPAVFPSGTANTDHPFNRFGFKYTPCEPSVLPLVAYQQAENSLGGCTISISDKSSYLSVAKDGLTVTTDKGFRMCRANVGVKEGNWFWEARIQAAAGATESDGAHVRLGWARREGKVMYRQFSISKSNRHKPACLNAPVGYDGYSYGYRDKTGDRLFCSRPEKYGEPFQTGDVIGLYISLPPKSRDNFKSASRRRIPIAYKDHLWFEEKDYRPSKEMEALADPYRKEKEDDYEPKVLSGSSITIYKNGVNQGVMFSDLFDFEDFGRLPETILAKRAKKKRKHKKDAVSHGNPQEFDTSGHQHWTDDPPVEDDGSLGYYPAVSVFKGGVVTCNFGPQFQYPPVDQMEEWKPFCQRYSEYMTEECVWDLLDEISRSFRQQKGEKH</sequence>
<dbReference type="InterPro" id="IPR053835">
    <property type="entry name" value="ASH2L-like_WH"/>
</dbReference>
<evidence type="ECO:0000313" key="10">
    <source>
        <dbReference type="Proteomes" id="UP000093000"/>
    </source>
</evidence>
<comment type="similarity">
    <text evidence="6">Belongs to the cclA family.</text>
</comment>
<feature type="region of interest" description="Disordered" evidence="7">
    <location>
        <begin position="197"/>
        <end position="273"/>
    </location>
</feature>
<feature type="compositionally biased region" description="Low complexity" evidence="7">
    <location>
        <begin position="203"/>
        <end position="215"/>
    </location>
</feature>
<dbReference type="Pfam" id="PF21257">
    <property type="entry name" value="PHD_ash2p_like"/>
    <property type="match status" value="1"/>
</dbReference>
<dbReference type="STRING" id="101091.A0A1C7NF00"/>
<dbReference type="InterPro" id="IPR049455">
    <property type="entry name" value="ASH2-like_PHD"/>
</dbReference>
<gene>
    <name evidence="9" type="primary">ash2</name>
    <name evidence="9" type="ORF">A0J61_04814</name>
</gene>
<feature type="compositionally biased region" description="Basic and acidic residues" evidence="7">
    <location>
        <begin position="219"/>
        <end position="241"/>
    </location>
</feature>
<dbReference type="Gene3D" id="3.90.980.20">
    <property type="match status" value="1"/>
</dbReference>
<evidence type="ECO:0000256" key="7">
    <source>
        <dbReference type="SAM" id="MobiDB-lite"/>
    </source>
</evidence>
<evidence type="ECO:0000256" key="1">
    <source>
        <dbReference type="ARBA" id="ARBA00004123"/>
    </source>
</evidence>
<keyword evidence="10" id="KW-1185">Reference proteome</keyword>